<protein>
    <submittedName>
        <fullName evidence="1">PD-(D/E)XK nuclease superfamily protein</fullName>
    </submittedName>
</protein>
<dbReference type="RefSeq" id="WP_074753518.1">
    <property type="nucleotide sequence ID" value="NZ_FNCO01000008.1"/>
</dbReference>
<keyword evidence="2" id="KW-1185">Reference proteome</keyword>
<dbReference type="EMBL" id="FNCO01000008">
    <property type="protein sequence ID" value="SDH74224.1"/>
    <property type="molecule type" value="Genomic_DNA"/>
</dbReference>
<dbReference type="AlphaFoldDB" id="A0A1G8EWJ3"/>
<gene>
    <name evidence="1" type="ORF">SAMN05216605_10812</name>
</gene>
<sequence>MSSPEVVETLMQDPAFAELADFTHQFEPFRAMGIHSKELVHSRILATFLNRAGLHNLGPDFLNRFVMALLQPQTRLFSGEAVDPGALLAVAKSNVHSQVYRELNCIDLVIVFPAHQLVIGIENKLDAGEQEKQVARYQATLCERFPGFKQAMVFLSPNGRVPKTANTQDGVPVYCMDYGQIAEICRACKRSPGLAANAAVFIDQFVNHIELHMTGSTRTQALCWELFSKNEAAYKEIVRQYDSCIERKVVGAFVDLEERLGKEPVLGVDPDQLQVERERSKDDKAVIFYSLHIRLLHWPTGVWVKIYKHNWLGVFPFIRESDLVAFAGGFPLPLSAESAKHWPGVRYVSSRLGLDEARRVLTDGNDFTQDDLAIALGVASTYVQEINAALQDAANR</sequence>
<evidence type="ECO:0000313" key="2">
    <source>
        <dbReference type="Proteomes" id="UP000182894"/>
    </source>
</evidence>
<dbReference type="InterPro" id="IPR029470">
    <property type="entry name" value="PDDEXK_4"/>
</dbReference>
<dbReference type="OrthoDB" id="6869598at2"/>
<dbReference type="Proteomes" id="UP000182894">
    <property type="component" value="Unassembled WGS sequence"/>
</dbReference>
<organism evidence="1 2">
    <name type="scientific">Pseudomonas abietaniphila</name>
    <dbReference type="NCBI Taxonomy" id="89065"/>
    <lineage>
        <taxon>Bacteria</taxon>
        <taxon>Pseudomonadati</taxon>
        <taxon>Pseudomonadota</taxon>
        <taxon>Gammaproteobacteria</taxon>
        <taxon>Pseudomonadales</taxon>
        <taxon>Pseudomonadaceae</taxon>
        <taxon>Pseudomonas</taxon>
    </lineage>
</organism>
<dbReference type="STRING" id="89065.SAMN05216605_10812"/>
<proteinExistence type="predicted"/>
<evidence type="ECO:0000313" key="1">
    <source>
        <dbReference type="EMBL" id="SDH74224.1"/>
    </source>
</evidence>
<accession>A0A1G8EWJ3</accession>
<reference evidence="2" key="1">
    <citation type="submission" date="2016-10" db="EMBL/GenBank/DDBJ databases">
        <authorList>
            <person name="Varghese N."/>
            <person name="Submissions S."/>
        </authorList>
    </citation>
    <scope>NUCLEOTIDE SEQUENCE [LARGE SCALE GENOMIC DNA]</scope>
    <source>
        <strain evidence="2">ATCC 700689</strain>
    </source>
</reference>
<dbReference type="Pfam" id="PF14281">
    <property type="entry name" value="PDDEXK_4"/>
    <property type="match status" value="1"/>
</dbReference>
<name>A0A1G8EWJ3_9PSED</name>